<dbReference type="PROSITE" id="PS00028">
    <property type="entry name" value="ZINC_FINGER_C2H2_1"/>
    <property type="match status" value="5"/>
</dbReference>
<dbReference type="InterPro" id="IPR050331">
    <property type="entry name" value="Zinc_finger"/>
</dbReference>
<evidence type="ECO:0000259" key="8">
    <source>
        <dbReference type="PROSITE" id="PS50157"/>
    </source>
</evidence>
<accession>A0A085NTX3</accession>
<protein>
    <recommendedName>
        <fullName evidence="8">C2H2-type domain-containing protein</fullName>
    </recommendedName>
</protein>
<dbReference type="GO" id="GO:0005634">
    <property type="term" value="C:nucleus"/>
    <property type="evidence" value="ECO:0007669"/>
    <property type="project" value="UniProtKB-SubCell"/>
</dbReference>
<keyword evidence="4 7" id="KW-0863">Zinc-finger</keyword>
<keyword evidence="2" id="KW-0479">Metal-binding</keyword>
<name>A0A085NTX3_9BILA</name>
<reference evidence="10 11" key="1">
    <citation type="journal article" date="2014" name="Nat. Genet.">
        <title>Genome and transcriptome of the porcine whipworm Trichuris suis.</title>
        <authorList>
            <person name="Jex A.R."/>
            <person name="Nejsum P."/>
            <person name="Schwarz E.M."/>
            <person name="Hu L."/>
            <person name="Young N.D."/>
            <person name="Hall R.S."/>
            <person name="Korhonen P.K."/>
            <person name="Liao S."/>
            <person name="Thamsborg S."/>
            <person name="Xia J."/>
            <person name="Xu P."/>
            <person name="Wang S."/>
            <person name="Scheerlinck J.P."/>
            <person name="Hofmann A."/>
            <person name="Sternberg P.W."/>
            <person name="Wang J."/>
            <person name="Gasser R.B."/>
        </authorList>
    </citation>
    <scope>NUCLEOTIDE SEQUENCE [LARGE SCALE GENOMIC DNA]</scope>
    <source>
        <strain evidence="10">DCEP-RM93F</strain>
        <strain evidence="9">DCEP-RM93M</strain>
    </source>
</reference>
<evidence type="ECO:0000313" key="9">
    <source>
        <dbReference type="EMBL" id="KFD58893.1"/>
    </source>
</evidence>
<keyword evidence="6" id="KW-0539">Nucleus</keyword>
<dbReference type="FunFam" id="3.30.160.60:FF:000065">
    <property type="entry name" value="B-cell CLL/lymphoma 6, member B"/>
    <property type="match status" value="1"/>
</dbReference>
<evidence type="ECO:0000256" key="3">
    <source>
        <dbReference type="ARBA" id="ARBA00022737"/>
    </source>
</evidence>
<dbReference type="InterPro" id="IPR013087">
    <property type="entry name" value="Znf_C2H2_type"/>
</dbReference>
<organism evidence="10">
    <name type="scientific">Trichuris suis</name>
    <name type="common">pig whipworm</name>
    <dbReference type="NCBI Taxonomy" id="68888"/>
    <lineage>
        <taxon>Eukaryota</taxon>
        <taxon>Metazoa</taxon>
        <taxon>Ecdysozoa</taxon>
        <taxon>Nematoda</taxon>
        <taxon>Enoplea</taxon>
        <taxon>Dorylaimia</taxon>
        <taxon>Trichinellida</taxon>
        <taxon>Trichuridae</taxon>
        <taxon>Trichuris</taxon>
    </lineage>
</organism>
<proteinExistence type="predicted"/>
<evidence type="ECO:0000256" key="6">
    <source>
        <dbReference type="ARBA" id="ARBA00023242"/>
    </source>
</evidence>
<keyword evidence="5" id="KW-0862">Zinc</keyword>
<dbReference type="SUPFAM" id="SSF57667">
    <property type="entry name" value="beta-beta-alpha zinc fingers"/>
    <property type="match status" value="2"/>
</dbReference>
<dbReference type="EMBL" id="KL363182">
    <property type="protein sequence ID" value="KFD58893.1"/>
    <property type="molecule type" value="Genomic_DNA"/>
</dbReference>
<dbReference type="PANTHER" id="PTHR16515">
    <property type="entry name" value="PR DOMAIN ZINC FINGER PROTEIN"/>
    <property type="match status" value="1"/>
</dbReference>
<keyword evidence="3" id="KW-0677">Repeat</keyword>
<evidence type="ECO:0000313" key="10">
    <source>
        <dbReference type="EMBL" id="KFD72919.1"/>
    </source>
</evidence>
<comment type="subcellular location">
    <subcellularLocation>
        <location evidence="1">Nucleus</location>
    </subcellularLocation>
</comment>
<keyword evidence="11" id="KW-1185">Reference proteome</keyword>
<dbReference type="GO" id="GO:0010468">
    <property type="term" value="P:regulation of gene expression"/>
    <property type="evidence" value="ECO:0007669"/>
    <property type="project" value="TreeGrafter"/>
</dbReference>
<evidence type="ECO:0000256" key="4">
    <source>
        <dbReference type="ARBA" id="ARBA00022771"/>
    </source>
</evidence>
<dbReference type="Proteomes" id="UP000030758">
    <property type="component" value="Unassembled WGS sequence"/>
</dbReference>
<dbReference type="Proteomes" id="UP000030764">
    <property type="component" value="Unassembled WGS sequence"/>
</dbReference>
<dbReference type="EMBL" id="KL367475">
    <property type="protein sequence ID" value="KFD72919.1"/>
    <property type="molecule type" value="Genomic_DNA"/>
</dbReference>
<dbReference type="Pfam" id="PF00096">
    <property type="entry name" value="zf-C2H2"/>
    <property type="match status" value="2"/>
</dbReference>
<evidence type="ECO:0000313" key="11">
    <source>
        <dbReference type="Proteomes" id="UP000030764"/>
    </source>
</evidence>
<dbReference type="GO" id="GO:0008270">
    <property type="term" value="F:zinc ion binding"/>
    <property type="evidence" value="ECO:0007669"/>
    <property type="project" value="UniProtKB-KW"/>
</dbReference>
<feature type="domain" description="C2H2-type" evidence="8">
    <location>
        <begin position="88"/>
        <end position="115"/>
    </location>
</feature>
<evidence type="ECO:0000256" key="2">
    <source>
        <dbReference type="ARBA" id="ARBA00022723"/>
    </source>
</evidence>
<dbReference type="PANTHER" id="PTHR16515:SF49">
    <property type="entry name" value="GASTRULA ZINC FINGER PROTEIN XLCGF49.1-LIKE-RELATED"/>
    <property type="match status" value="1"/>
</dbReference>
<dbReference type="InterPro" id="IPR036236">
    <property type="entry name" value="Znf_C2H2_sf"/>
</dbReference>
<gene>
    <name evidence="9" type="ORF">M513_00056</name>
    <name evidence="10" type="ORF">M514_00056</name>
</gene>
<evidence type="ECO:0000256" key="5">
    <source>
        <dbReference type="ARBA" id="ARBA00022833"/>
    </source>
</evidence>
<evidence type="ECO:0000256" key="1">
    <source>
        <dbReference type="ARBA" id="ARBA00004123"/>
    </source>
</evidence>
<dbReference type="SMART" id="SM00355">
    <property type="entry name" value="ZnF_C2H2"/>
    <property type="match status" value="5"/>
</dbReference>
<dbReference type="AlphaFoldDB" id="A0A085NTX3"/>
<dbReference type="Gene3D" id="3.30.160.60">
    <property type="entry name" value="Classic Zinc Finger"/>
    <property type="match status" value="4"/>
</dbReference>
<evidence type="ECO:0000256" key="7">
    <source>
        <dbReference type="PROSITE-ProRule" id="PRU00042"/>
    </source>
</evidence>
<sequence>MAGDVEFDRMLNSVDDFSMEAALGLEASTPGHQCQVCLKTFVSSKGLQQHSIVHTNRKPFVCEVCQKSFRFKSNLFEHRSIHTGEHPYVCPFCSKTCRLKGNLKKHLKTHIKEADEIDRAYEAVTGSVTGTPGSYRTSDSAEDSSYDSPYAMYTKQNRRKVISPRKISKAPSVGLVVTVGQNDDIEPYAEVLHVRHVVFPLSIFWQGTLNHPQMKDLANVDCAPAIFLDIARYLKFDKCNCRLCRLTFYSLADIREHAVTVHGMGKTNDDEKADATKWCEKCVLPFEDQKELEKHMSYHSEFEKIVETGEFRLREPNPMAHH</sequence>
<dbReference type="PROSITE" id="PS50157">
    <property type="entry name" value="ZINC_FINGER_C2H2_2"/>
    <property type="match status" value="3"/>
</dbReference>
<feature type="domain" description="C2H2-type" evidence="8">
    <location>
        <begin position="60"/>
        <end position="87"/>
    </location>
</feature>
<dbReference type="FunFam" id="3.30.160.60:FF:001111">
    <property type="entry name" value="Zinc finger protein 92 homolog"/>
    <property type="match status" value="1"/>
</dbReference>
<feature type="domain" description="C2H2-type" evidence="8">
    <location>
        <begin position="32"/>
        <end position="59"/>
    </location>
</feature>